<comment type="caution">
    <text evidence="4">The sequence shown here is derived from an EMBL/GenBank/DDBJ whole genome shotgun (WGS) entry which is preliminary data.</text>
</comment>
<dbReference type="SUPFAM" id="SSF51261">
    <property type="entry name" value="Duplicated hybrid motif"/>
    <property type="match status" value="1"/>
</dbReference>
<dbReference type="Gene3D" id="2.70.70.10">
    <property type="entry name" value="Glucose Permease (Domain IIA)"/>
    <property type="match status" value="2"/>
</dbReference>
<evidence type="ECO:0000313" key="5">
    <source>
        <dbReference type="Proteomes" id="UP000034581"/>
    </source>
</evidence>
<keyword evidence="2" id="KW-0732">Signal</keyword>
<dbReference type="STRING" id="1618350.UR67_C0005G0044"/>
<dbReference type="Pfam" id="PF01551">
    <property type="entry name" value="Peptidase_M23"/>
    <property type="match status" value="1"/>
</dbReference>
<dbReference type="PANTHER" id="PTHR21666:SF270">
    <property type="entry name" value="MUREIN HYDROLASE ACTIVATOR ENVC"/>
    <property type="match status" value="1"/>
</dbReference>
<dbReference type="Proteomes" id="UP000034581">
    <property type="component" value="Unassembled WGS sequence"/>
</dbReference>
<dbReference type="InterPro" id="IPR011055">
    <property type="entry name" value="Dup_hybrid_motif"/>
</dbReference>
<gene>
    <name evidence="4" type="ORF">UR67_C0005G0044</name>
</gene>
<dbReference type="GO" id="GO:0004222">
    <property type="term" value="F:metalloendopeptidase activity"/>
    <property type="evidence" value="ECO:0007669"/>
    <property type="project" value="TreeGrafter"/>
</dbReference>
<sequence length="1688" mass="183026">MKVPSKRLKKLISLGLNILLTLSLILQSSPAFTTPVNAYDPFSLTPEKLGIFKGLPDKFKGFFDSASQKLNGLFKTPSGTTGGASEGSPAQPLPDEEHPIIPISADLIQVDATWSASCVPDMPPDEYLASGGGGGTCYMTPYEPPVPQKPIEDNGSCAEINIISDRSCVIAPGRSVNFVVEIVNNCDTTFTILSIFDDHKGLVNIKETKTVGPGEKITTLPYDIVVKEPLINTVTLTAQFSDYNPFIIEKIGTLITIDPLGCQIHPVCLALSYEAEPTCVENSGDPSNFIARINNNCTNQITSTQLITSFNTQNLGTLVAGETVIELGEKNITSNITETANLTAIMDTYFINVTDTATVSLSPFPVGCVTNPPSTCISFHEVAIPSCVENSGEQSTFTISVTNNCTENFTISSITDTLAPGGTIDITGHESVPVSGSQSFSYNLTINNPVSGTANLTGVLASGTTITATTTSGVSVGNCISLNELNLPLGLHSLNKNTNISNLISKIKDFIPNAVNHIKEIFTPDNVTAATPICDTCQTENYGWDENPPAGFDDEYNDYYQIEPGICMVECNPMSDPFESDSCPDPYQCPERVASYTNYGNCDEEVKTCTVPILGTQFDACWGLYPPAAHTPYDYTDPDASCTLDDLPTTTPTGETVGGDPQIYEVFSQNITQYNYEECNRHDSISKYNRACAPQYSYTKADMPTCYPTDLGTSYGATARKLNGCNELIEPTELDDGTLVGVSPPQSPNKADAYDCSEKTCNATDGPRCVQGTEAVCRKAIEIKTCEQLITTTSEPPADNWGENCVVQALPAQEITCGNAEGCPADGGSEYGCSVENICTQDVSYWDGNSEDHDCDDDGSADCCSECEFEGGVEVCNDNPGNNDCGGSCCNCDDGYEGCLNFDTSSNPESIPPTPDACSGGNCSCEEGSSAGECANADNTLCADNGETGCADLEDCCKLKEHWEWPITSDALDCAIYQYTERHMMYRVLYYSNMITIPIRVRNVSDHVIKEPVTMTVDLPDFLDLYDVNPYPEDYVGTPEEDPENNWVAVEAELPGIPDLINYMATLHMNWTDGTSGIANGPHGGTITWTFWNEDVEVGLPIGADYTFTLRVVPADKNSAGLSFYGNHRISYNGTQDSELNHYINNLYSDNRLINLEYKTQWSDSEVVELQSFRIGSDVVSKASPGCGGYDEDGNPLTDGCSVDPNSRPFGWPVTGTIAQDWGGIEDYNTDSDITWSNPLAEEWGPRYGEGEKYQICENESNEYWSHQGIDLVPIEGEASETEIYSTHAGNVVAAECFEDERGCSVTVSSNVDDDCWPEFVTTYNNLIPELLRVLPNEYVPRHKLLGLMGATGKGAGGTDYTGFTHTNYQIRYPVTEKLDLNNDNCPAYPPPLDADNPDGYNTPATYFPIEQDNCHGYEDNPEDPEYVDPITNDFYNLRKPEEDSADLSKDEEYECNLDPYICETPFPNRAYSTCQCVTEDCDVEMIDYPPYFFCENKRQDQDVSSCYYDNPTGFQKDFGGNSIPMSCPIQEPEPFCLGIWSSVNVPFSHAGFDWITHAGPTVGTEVFSVVDGEVIISGCNDGYGNMVLITDGTYDYYYGHLAPGTNVAMGPISSGTLVGAIGMTPTCAGEHSTGPHLHFEVRTAGAHCGYANPACTIDPISIGICGPSLGAGEYSGVAEHCDNCSCE</sequence>
<evidence type="ECO:0000313" key="4">
    <source>
        <dbReference type="EMBL" id="KKP69555.1"/>
    </source>
</evidence>
<dbReference type="InterPro" id="IPR016047">
    <property type="entry name" value="M23ase_b-sheet_dom"/>
</dbReference>
<feature type="domain" description="M23ase beta-sheet core" evidence="3">
    <location>
        <begin position="1561"/>
        <end position="1647"/>
    </location>
</feature>
<dbReference type="InterPro" id="IPR050570">
    <property type="entry name" value="Cell_wall_metabolism_enzyme"/>
</dbReference>
<feature type="region of interest" description="Disordered" evidence="1">
    <location>
        <begin position="74"/>
        <end position="96"/>
    </location>
</feature>
<dbReference type="EMBL" id="LBQB01000005">
    <property type="protein sequence ID" value="KKP69555.1"/>
    <property type="molecule type" value="Genomic_DNA"/>
</dbReference>
<accession>A0A0G0E2V0</accession>
<organism evidence="4 5">
    <name type="scientific">candidate division CPR3 bacterium GW2011_GWF2_35_18</name>
    <dbReference type="NCBI Taxonomy" id="1618350"/>
    <lineage>
        <taxon>Bacteria</taxon>
        <taxon>Bacteria division CPR3</taxon>
    </lineage>
</organism>
<proteinExistence type="predicted"/>
<evidence type="ECO:0000256" key="1">
    <source>
        <dbReference type="SAM" id="MobiDB-lite"/>
    </source>
</evidence>
<feature type="chain" id="PRO_5002531769" evidence="2">
    <location>
        <begin position="34"/>
        <end position="1688"/>
    </location>
</feature>
<dbReference type="PATRIC" id="fig|1618350.3.peg.779"/>
<evidence type="ECO:0000256" key="2">
    <source>
        <dbReference type="SAM" id="SignalP"/>
    </source>
</evidence>
<evidence type="ECO:0000259" key="3">
    <source>
        <dbReference type="Pfam" id="PF01551"/>
    </source>
</evidence>
<name>A0A0G0E2V0_UNCC3</name>
<dbReference type="PANTHER" id="PTHR21666">
    <property type="entry name" value="PEPTIDASE-RELATED"/>
    <property type="match status" value="1"/>
</dbReference>
<protein>
    <submittedName>
        <fullName evidence="4">Peptidase M23</fullName>
    </submittedName>
</protein>
<dbReference type="CDD" id="cd12797">
    <property type="entry name" value="M23_peptidase"/>
    <property type="match status" value="1"/>
</dbReference>
<feature type="signal peptide" evidence="2">
    <location>
        <begin position="1"/>
        <end position="33"/>
    </location>
</feature>
<reference evidence="4 5" key="1">
    <citation type="journal article" date="2015" name="Nature">
        <title>rRNA introns, odd ribosomes, and small enigmatic genomes across a large radiation of phyla.</title>
        <authorList>
            <person name="Brown C.T."/>
            <person name="Hug L.A."/>
            <person name="Thomas B.C."/>
            <person name="Sharon I."/>
            <person name="Castelle C.J."/>
            <person name="Singh A."/>
            <person name="Wilkins M.J."/>
            <person name="Williams K.H."/>
            <person name="Banfield J.F."/>
        </authorList>
    </citation>
    <scope>NUCLEOTIDE SEQUENCE [LARGE SCALE GENOMIC DNA]</scope>
</reference>